<evidence type="ECO:0000259" key="3">
    <source>
        <dbReference type="PROSITE" id="PS50003"/>
    </source>
</evidence>
<evidence type="ECO:0000313" key="4">
    <source>
        <dbReference type="EMBL" id="GJJ71559.1"/>
    </source>
</evidence>
<dbReference type="OrthoDB" id="2249524at2759"/>
<dbReference type="Pfam" id="PF00169">
    <property type="entry name" value="PH"/>
    <property type="match status" value="1"/>
</dbReference>
<feature type="domain" description="PH" evidence="3">
    <location>
        <begin position="425"/>
        <end position="528"/>
    </location>
</feature>
<feature type="compositionally biased region" description="Low complexity" evidence="2">
    <location>
        <begin position="320"/>
        <end position="335"/>
    </location>
</feature>
<feature type="region of interest" description="Disordered" evidence="2">
    <location>
        <begin position="1"/>
        <end position="125"/>
    </location>
</feature>
<feature type="compositionally biased region" description="Low complexity" evidence="2">
    <location>
        <begin position="1776"/>
        <end position="1790"/>
    </location>
</feature>
<gene>
    <name evidence="4" type="ORF">EMPS_03909</name>
</gene>
<protein>
    <recommendedName>
        <fullName evidence="3">PH domain-containing protein</fullName>
    </recommendedName>
</protein>
<feature type="region of interest" description="Disordered" evidence="2">
    <location>
        <begin position="1847"/>
        <end position="1879"/>
    </location>
</feature>
<accession>A0A9P3LV32</accession>
<feature type="compositionally biased region" description="Low complexity" evidence="2">
    <location>
        <begin position="1441"/>
        <end position="1453"/>
    </location>
</feature>
<feature type="region of interest" description="Disordered" evidence="2">
    <location>
        <begin position="1441"/>
        <end position="1465"/>
    </location>
</feature>
<feature type="coiled-coil region" evidence="1">
    <location>
        <begin position="1942"/>
        <end position="1983"/>
    </location>
</feature>
<evidence type="ECO:0000256" key="1">
    <source>
        <dbReference type="SAM" id="Coils"/>
    </source>
</evidence>
<feature type="region of interest" description="Disordered" evidence="2">
    <location>
        <begin position="1356"/>
        <end position="1426"/>
    </location>
</feature>
<feature type="compositionally biased region" description="Low complexity" evidence="2">
    <location>
        <begin position="1147"/>
        <end position="1160"/>
    </location>
</feature>
<name>A0A9P3LV32_9FUNG</name>
<feature type="compositionally biased region" description="Low complexity" evidence="2">
    <location>
        <begin position="1286"/>
        <end position="1302"/>
    </location>
</feature>
<feature type="compositionally biased region" description="Low complexity" evidence="2">
    <location>
        <begin position="715"/>
        <end position="735"/>
    </location>
</feature>
<comment type="caution">
    <text evidence="4">The sequence shown here is derived from an EMBL/GenBank/DDBJ whole genome shotgun (WGS) entry which is preliminary data.</text>
</comment>
<dbReference type="CDD" id="cd00821">
    <property type="entry name" value="PH"/>
    <property type="match status" value="1"/>
</dbReference>
<dbReference type="PROSITE" id="PS50003">
    <property type="entry name" value="PH_DOMAIN"/>
    <property type="match status" value="1"/>
</dbReference>
<feature type="region of interest" description="Disordered" evidence="2">
    <location>
        <begin position="1286"/>
        <end position="1315"/>
    </location>
</feature>
<sequence length="1988" mass="216939">MNTSNPHDYQQQQQQQQQAYGTRRHSSANTLLLQKSVTPIGSNMSSPPPSSLSSSNLAVPTGRPLPKTPPGHDQQQQQQQYYMDASVPASSMSTGHLQTGPYQMSSGANSSSALQLPGSASTRTSRVNIHISQPSSTSIATMGGSGNTVVNDHSAKSNLGYGANSRNYSSWVQPKTTTTASSTSTAYSTGSTVLNGKKSQQLLSQQQQQQQQQQQPSSLQPPGMSLEEASAYHAALTRPISPTIIMNYLPPPTTNSTTTTSSSSIRPISATAALSSSFNTLGPGAQPAQRPVMAQGARSSYINPTTGGVAGNSAPPPPSQQQQQQQQYMSPRQQQTKNNNQGSAGIAMTSEEPGSNSSRFARRGPLVSQESSAGGSGDTPGTRSRRESTYSDTESLQQFSPAMLRSGEASECVSPAAGNLGMQLQVAKEGWLWRRGNLLTWKRCYAIGRYRGDAHPGVLTLFKDNEHLFPIKTIDMSECYEVQVKAYDTKGTGRFEFKVVTRKEETWFATDTMTERTGWIDALNSLMAKVVGASLLKLEAKLNTIRHRNNSLEYAHTALSTEKATLEEHLQLVQQDLVSRENQLTQRELELERKRVESLVVQLEAWRAAAKVTVNQHYAVRDQLLERVMKTARTVQELVDRAKIHLDTGADQVTEVIKSHLECLKVHVGELGLNGPSQKMIKSILVGLTVNLDTRSSEIKRVLLVLDQHTAAAKMSSSTSNSSPSSPRAAASPSAAKDRRLSMGPIPSSHPPPSTLGIGVHILQLREKYTETLLIIEEGSKRLKRILERSDVNNTESGRRFYEEICEALKGLLKLPVYSFVPCLPDQPLPGAADTFYREDLIQIQQKGQELLRKSSGSNTQAQDSRLTFKEPPPAANSSPEPRESQTTNTETSLPQEPESSTLNAPSIPKGPAPASQPAPVKERGALSTMTTGPPTLSLALPESLSSFLFTSQQPVAATGAAVAGSVELTQKLRDTILPEFDHLSIKQEESLQAMTALLNQVSAALVSKLGEIKEATHNQRQEFEELKDEIIDVMQLSATDPSAHQRDISALSEIRSKLAEITGQLENVQAVQGQQQPQLQGLVGLHRNGSYRRLGTTPQAGQATATGISLLQRSASTMVHSSTGGIGSAYYHTIDSGSRNQFQHANNNSSSLRPLSPLSGKQPKIAGMARLFEDGPSMSSHAGYPAMMADRYDDEGDSRSYGSHSVVSKLDQLLLLLEFVNTAQCRMMAYQDLQFDKSKEANVDDGRMMAVQEHMEQMDKKINQQMNLLKRIVGTEGRPTIVELSESEAAQSSDSSESLPEGLDENGTSLSTKHQHKDDLTLFEVLNRLDLQVIPSVQDQSNRIYELSDQLSEMKRQLDEQQRRLQETTSTLASAPTARPRVATSNSVVRSNSLEGSSAVALPHSRSGSQISLQQQSSIPGSVVSSPLDVESPALWRASLRPSNSTSSSASLSRDRLSGSQSTSDRIAEMLDRMDARMTSVIDEQLARYEKGNKELLAKVFELLDADDDDEEEDESAPSQGMKRSGSKKALAASSPQRDLEDRHGPQWPTEPFDRLKDLILQEADRSENSLNDQRDELLEKLNYLQSSIQESQAMDSLRQGTVQEELRDMRDWIVTHSSRQTENLRDLLQEMTLHSAPPTSSQPTETSAMTVEFREEGEGGVDAVLSSLDTIDLTNGRTTATAQKGQSQLDEAMIREVIQDQLEMFTRVQMATFSEMSDNLNGVERMMRDMAKMMGLRRGGTILRKKEAEEGRAMLAMEVKETIEEVMTRRISSLSPAASSASVSSSLANGTLPRAGSMDGGILSGATSPQEPTPEGSAKQPNGSGSGLFKYLYQPRRSISLATGMEPSSTAATPPRPASFTNGSTKGSTPLGAESNHNLLRRSSGELAFAEEDHAGEPTDDDERLPCKPKKKKSLNETPSLGRSSTDTQELSMEWVHDQLEALYKRKARAEIEVEDLVAKKDALRTECDALQRELEELRTQKAMVA</sequence>
<reference evidence="4" key="1">
    <citation type="submission" date="2021-11" db="EMBL/GenBank/DDBJ databases">
        <authorList>
            <person name="Herlambang A."/>
            <person name="Guo Y."/>
            <person name="Takashima Y."/>
            <person name="Nishizawa T."/>
        </authorList>
    </citation>
    <scope>NUCLEOTIDE SEQUENCE</scope>
    <source>
        <strain evidence="4">E1425</strain>
    </source>
</reference>
<feature type="compositionally biased region" description="Low complexity" evidence="2">
    <location>
        <begin position="1406"/>
        <end position="1423"/>
    </location>
</feature>
<reference evidence="4" key="2">
    <citation type="journal article" date="2022" name="Microbiol. Resour. Announc.">
        <title>Whole-Genome Sequence of Entomortierella parvispora E1425, a Mucoromycotan Fungus Associated with Burkholderiaceae-Related Endosymbiotic Bacteria.</title>
        <authorList>
            <person name="Herlambang A."/>
            <person name="Guo Y."/>
            <person name="Takashima Y."/>
            <person name="Narisawa K."/>
            <person name="Ohta H."/>
            <person name="Nishizawa T."/>
        </authorList>
    </citation>
    <scope>NUCLEOTIDE SEQUENCE</scope>
    <source>
        <strain evidence="4">E1425</strain>
    </source>
</reference>
<feature type="compositionally biased region" description="Polar residues" evidence="2">
    <location>
        <begin position="27"/>
        <end position="41"/>
    </location>
</feature>
<feature type="compositionally biased region" description="Polar residues" evidence="2">
    <location>
        <begin position="297"/>
        <end position="306"/>
    </location>
</feature>
<proteinExistence type="predicted"/>
<dbReference type="Gene3D" id="2.30.29.30">
    <property type="entry name" value="Pleckstrin-homology domain (PH domain)/Phosphotyrosine-binding domain (PTB)"/>
    <property type="match status" value="1"/>
</dbReference>
<feature type="compositionally biased region" description="Polar residues" evidence="2">
    <location>
        <begin position="1384"/>
        <end position="1397"/>
    </location>
</feature>
<keyword evidence="1" id="KW-0175">Coiled coil</keyword>
<feature type="compositionally biased region" description="Low complexity" evidence="2">
    <location>
        <begin position="199"/>
        <end position="222"/>
    </location>
</feature>
<evidence type="ECO:0000256" key="2">
    <source>
        <dbReference type="SAM" id="MobiDB-lite"/>
    </source>
</evidence>
<feature type="compositionally biased region" description="Polar residues" evidence="2">
    <location>
        <begin position="88"/>
        <end position="125"/>
    </location>
</feature>
<dbReference type="Proteomes" id="UP000827284">
    <property type="component" value="Unassembled WGS sequence"/>
</dbReference>
<feature type="compositionally biased region" description="Polar residues" evidence="2">
    <location>
        <begin position="855"/>
        <end position="866"/>
    </location>
</feature>
<feature type="region of interest" description="Disordered" evidence="2">
    <location>
        <begin position="1508"/>
        <end position="1554"/>
    </location>
</feature>
<feature type="region of interest" description="Disordered" evidence="2">
    <location>
        <begin position="848"/>
        <end position="935"/>
    </location>
</feature>
<evidence type="ECO:0000313" key="5">
    <source>
        <dbReference type="Proteomes" id="UP000827284"/>
    </source>
</evidence>
<dbReference type="InterPro" id="IPR011993">
    <property type="entry name" value="PH-like_dom_sf"/>
</dbReference>
<organism evidence="4 5">
    <name type="scientific">Entomortierella parvispora</name>
    <dbReference type="NCBI Taxonomy" id="205924"/>
    <lineage>
        <taxon>Eukaryota</taxon>
        <taxon>Fungi</taxon>
        <taxon>Fungi incertae sedis</taxon>
        <taxon>Mucoromycota</taxon>
        <taxon>Mortierellomycotina</taxon>
        <taxon>Mortierellomycetes</taxon>
        <taxon>Mortierellales</taxon>
        <taxon>Mortierellaceae</taxon>
        <taxon>Entomortierella</taxon>
    </lineage>
</organism>
<feature type="compositionally biased region" description="Low complexity" evidence="2">
    <location>
        <begin position="1849"/>
        <end position="1863"/>
    </location>
</feature>
<dbReference type="SUPFAM" id="SSF50729">
    <property type="entry name" value="PH domain-like"/>
    <property type="match status" value="1"/>
</dbReference>
<feature type="region of interest" description="Disordered" evidence="2">
    <location>
        <begin position="198"/>
        <end position="224"/>
    </location>
</feature>
<feature type="region of interest" description="Disordered" evidence="2">
    <location>
        <begin position="715"/>
        <end position="753"/>
    </location>
</feature>
<feature type="compositionally biased region" description="Acidic residues" evidence="2">
    <location>
        <begin position="1508"/>
        <end position="1517"/>
    </location>
</feature>
<feature type="compositionally biased region" description="Polar residues" evidence="2">
    <location>
        <begin position="886"/>
        <end position="905"/>
    </location>
</feature>
<feature type="region of interest" description="Disordered" evidence="2">
    <location>
        <begin position="1776"/>
        <end position="1831"/>
    </location>
</feature>
<dbReference type="EMBL" id="BQFW01000005">
    <property type="protein sequence ID" value="GJJ71559.1"/>
    <property type="molecule type" value="Genomic_DNA"/>
</dbReference>
<keyword evidence="5" id="KW-1185">Reference proteome</keyword>
<feature type="coiled-coil region" evidence="1">
    <location>
        <begin position="1010"/>
        <end position="1072"/>
    </location>
</feature>
<dbReference type="PANTHER" id="PTHR48125">
    <property type="entry name" value="LP07818P1"/>
    <property type="match status" value="1"/>
</dbReference>
<feature type="compositionally biased region" description="Polar residues" evidence="2">
    <location>
        <begin position="1918"/>
        <end position="1931"/>
    </location>
</feature>
<feature type="compositionally biased region" description="Basic and acidic residues" evidence="2">
    <location>
        <begin position="1356"/>
        <end position="1367"/>
    </location>
</feature>
<feature type="region of interest" description="Disordered" evidence="2">
    <location>
        <begin position="1896"/>
        <end position="1931"/>
    </location>
</feature>
<dbReference type="InterPro" id="IPR001849">
    <property type="entry name" value="PH_domain"/>
</dbReference>
<dbReference type="PANTHER" id="PTHR48125:SF10">
    <property type="entry name" value="OS12G0136300 PROTEIN"/>
    <property type="match status" value="1"/>
</dbReference>
<feature type="region of interest" description="Disordered" evidence="2">
    <location>
        <begin position="1142"/>
        <end position="1161"/>
    </location>
</feature>
<feature type="region of interest" description="Disordered" evidence="2">
    <location>
        <begin position="280"/>
        <end position="396"/>
    </location>
</feature>
<dbReference type="SMART" id="SM00233">
    <property type="entry name" value="PH"/>
    <property type="match status" value="1"/>
</dbReference>